<accession>A0ABX8Z030</accession>
<name>A0ABX8Z030_9BACT</name>
<dbReference type="RefSeq" id="WP_194845079.1">
    <property type="nucleotide sequence ID" value="NZ_CP075585.1"/>
</dbReference>
<gene>
    <name evidence="1" type="ORF">RHAB15C_0000883</name>
</gene>
<sequence length="363" mass="42340">MNITIAHRMRPFSHKMGSIFLLPNSHFKVELFPTLLRFIDLENRIEPIEIRLFIRGPIHSFTAELDLEIGSICVFGRTLDGYMRYSLFYKDSELLLLCEKTSSILQLQYGSTLSQLKPKQALAIPVPLLLKESQGLRERLHLGVHKAQDWELMQRRFNLQELFPFWLALAQWVSPIAYEDNDQGMFSLIHKCQTAIEKKEKLQIINCFKNVFLAAFEGVFVPRLFDSDYQGILDVEDKVLPATALLLQSAKLLRRLFFVEEEHFFSILPCVPPELHCGRIIQLQTTKLDRIDIEWSKKRLRRMFIQTSNTRPIVCQLPKDISSCRLRVHKKDQGQKLQVTKEGILQIPSFAHLKVWLDCFEKS</sequence>
<evidence type="ECO:0000313" key="2">
    <source>
        <dbReference type="Proteomes" id="UP000822862"/>
    </source>
</evidence>
<keyword evidence="2" id="KW-1185">Reference proteome</keyword>
<organism evidence="1 2">
    <name type="scientific">Candidatus Rhabdochlamydia porcellionis</name>
    <dbReference type="NCBI Taxonomy" id="225148"/>
    <lineage>
        <taxon>Bacteria</taxon>
        <taxon>Pseudomonadati</taxon>
        <taxon>Chlamydiota</taxon>
        <taxon>Chlamydiia</taxon>
        <taxon>Parachlamydiales</taxon>
        <taxon>Candidatus Rhabdochlamydiaceae</taxon>
        <taxon>Candidatus Rhabdochlamydia</taxon>
    </lineage>
</organism>
<dbReference type="Proteomes" id="UP000822862">
    <property type="component" value="Chromosome"/>
</dbReference>
<dbReference type="EMBL" id="CP075585">
    <property type="protein sequence ID" value="QZA58999.1"/>
    <property type="molecule type" value="Genomic_DNA"/>
</dbReference>
<proteinExistence type="predicted"/>
<protein>
    <submittedName>
        <fullName evidence="1">Uncharacterized protein</fullName>
    </submittedName>
</protein>
<evidence type="ECO:0000313" key="1">
    <source>
        <dbReference type="EMBL" id="QZA58999.1"/>
    </source>
</evidence>
<reference evidence="1 2" key="1">
    <citation type="submission" date="2021-05" db="EMBL/GenBank/DDBJ databases">
        <title>Ecology and evolution of chlamydial symbionts of arthropods.</title>
        <authorList>
            <person name="Halter T."/>
            <person name="Sixt B.S."/>
            <person name="Toenshoff E.R."/>
            <person name="Koestlbacher S."/>
            <person name="Schulz F."/>
            <person name="Kostanjsek R."/>
            <person name="Collingro A."/>
            <person name="Hendrickx F."/>
            <person name="Horn M."/>
        </authorList>
    </citation>
    <scope>NUCLEOTIDE SEQUENCE [LARGE SCALE GENOMIC DNA]</scope>
    <source>
        <strain evidence="1 2">15C</strain>
    </source>
</reference>